<protein>
    <submittedName>
        <fullName evidence="1">Uncharacterized protein</fullName>
    </submittedName>
</protein>
<dbReference type="PANTHER" id="PTHR36776:SF1">
    <property type="entry name" value="EXPRESSED PROTEIN"/>
    <property type="match status" value="1"/>
</dbReference>
<dbReference type="EMBL" id="JBAFSM010000035">
    <property type="protein sequence ID" value="MEG3438809.1"/>
    <property type="molecule type" value="Genomic_DNA"/>
</dbReference>
<organism evidence="1 2">
    <name type="scientific">Pannus brasiliensis CCIBt3594</name>
    <dbReference type="NCBI Taxonomy" id="1427578"/>
    <lineage>
        <taxon>Bacteria</taxon>
        <taxon>Bacillati</taxon>
        <taxon>Cyanobacteriota</taxon>
        <taxon>Cyanophyceae</taxon>
        <taxon>Oscillatoriophycideae</taxon>
        <taxon>Chroococcales</taxon>
        <taxon>Microcystaceae</taxon>
        <taxon>Pannus</taxon>
    </lineage>
</organism>
<keyword evidence="2" id="KW-1185">Reference proteome</keyword>
<proteinExistence type="predicted"/>
<dbReference type="RefSeq" id="WP_332866291.1">
    <property type="nucleotide sequence ID" value="NZ_JBAFSM010000035.1"/>
</dbReference>
<dbReference type="PANTHER" id="PTHR36776">
    <property type="entry name" value="EXPRESSED PROTEIN"/>
    <property type="match status" value="1"/>
</dbReference>
<dbReference type="Proteomes" id="UP001328733">
    <property type="component" value="Unassembled WGS sequence"/>
</dbReference>
<evidence type="ECO:0000313" key="1">
    <source>
        <dbReference type="EMBL" id="MEG3438809.1"/>
    </source>
</evidence>
<accession>A0AAW9R010</accession>
<comment type="caution">
    <text evidence="1">The sequence shown here is derived from an EMBL/GenBank/DDBJ whole genome shotgun (WGS) entry which is preliminary data.</text>
</comment>
<reference evidence="1 2" key="1">
    <citation type="submission" date="2024-01" db="EMBL/GenBank/DDBJ databases">
        <title>Genomic insights into the taxonomy and metabolism of the cyanobacterium Pannus brasiliensis CCIBt3594.</title>
        <authorList>
            <person name="Machado M."/>
            <person name="Botero N.B."/>
            <person name="Andreote A.P.D."/>
            <person name="Feitosa A.M.T."/>
            <person name="Popin R."/>
            <person name="Sivonen K."/>
            <person name="Fiore M.F."/>
        </authorList>
    </citation>
    <scope>NUCLEOTIDE SEQUENCE [LARGE SCALE GENOMIC DNA]</scope>
    <source>
        <strain evidence="1 2">CCIBt3594</strain>
    </source>
</reference>
<gene>
    <name evidence="1" type="ORF">V0288_16905</name>
</gene>
<sequence>MSEKPTPIPPITLPPIQNPSQEKDWLKTGLHRWLDEEFIPEAINETIAERASQIYLRQRMEGENDLGSLVIAIVTEMQAFDFRESFYSEFAIANAVSDLILDSLGIDRCCGQG</sequence>
<name>A0AAW9R010_9CHRO</name>
<evidence type="ECO:0000313" key="2">
    <source>
        <dbReference type="Proteomes" id="UP001328733"/>
    </source>
</evidence>
<dbReference type="AlphaFoldDB" id="A0AAW9R010"/>